<gene>
    <name evidence="1" type="ORF">BT67DRAFT_425741</name>
</gene>
<evidence type="ECO:0000313" key="1">
    <source>
        <dbReference type="EMBL" id="KAK4132321.1"/>
    </source>
</evidence>
<organism evidence="1 2">
    <name type="scientific">Trichocladium antarcticum</name>
    <dbReference type="NCBI Taxonomy" id="1450529"/>
    <lineage>
        <taxon>Eukaryota</taxon>
        <taxon>Fungi</taxon>
        <taxon>Dikarya</taxon>
        <taxon>Ascomycota</taxon>
        <taxon>Pezizomycotina</taxon>
        <taxon>Sordariomycetes</taxon>
        <taxon>Sordariomycetidae</taxon>
        <taxon>Sordariales</taxon>
        <taxon>Chaetomiaceae</taxon>
        <taxon>Trichocladium</taxon>
    </lineage>
</organism>
<dbReference type="InterPro" id="IPR027796">
    <property type="entry name" value="OTT_1508_deam-like"/>
</dbReference>
<dbReference type="EMBL" id="MU853418">
    <property type="protein sequence ID" value="KAK4132321.1"/>
    <property type="molecule type" value="Genomic_DNA"/>
</dbReference>
<dbReference type="Proteomes" id="UP001304895">
    <property type="component" value="Unassembled WGS sequence"/>
</dbReference>
<reference evidence="1" key="1">
    <citation type="journal article" date="2023" name="Mol. Phylogenet. Evol.">
        <title>Genome-scale phylogeny and comparative genomics of the fungal order Sordariales.</title>
        <authorList>
            <person name="Hensen N."/>
            <person name="Bonometti L."/>
            <person name="Westerberg I."/>
            <person name="Brannstrom I.O."/>
            <person name="Guillou S."/>
            <person name="Cros-Aarteil S."/>
            <person name="Calhoun S."/>
            <person name="Haridas S."/>
            <person name="Kuo A."/>
            <person name="Mondo S."/>
            <person name="Pangilinan J."/>
            <person name="Riley R."/>
            <person name="LaButti K."/>
            <person name="Andreopoulos B."/>
            <person name="Lipzen A."/>
            <person name="Chen C."/>
            <person name="Yan M."/>
            <person name="Daum C."/>
            <person name="Ng V."/>
            <person name="Clum A."/>
            <person name="Steindorff A."/>
            <person name="Ohm R.A."/>
            <person name="Martin F."/>
            <person name="Silar P."/>
            <person name="Natvig D.O."/>
            <person name="Lalanne C."/>
            <person name="Gautier V."/>
            <person name="Ament-Velasquez S.L."/>
            <person name="Kruys A."/>
            <person name="Hutchinson M.I."/>
            <person name="Powell A.J."/>
            <person name="Barry K."/>
            <person name="Miller A.N."/>
            <person name="Grigoriev I.V."/>
            <person name="Debuchy R."/>
            <person name="Gladieux P."/>
            <person name="Hiltunen Thoren M."/>
            <person name="Johannesson H."/>
        </authorList>
    </citation>
    <scope>NUCLEOTIDE SEQUENCE</scope>
    <source>
        <strain evidence="1">CBS 123565</strain>
    </source>
</reference>
<name>A0AAN6ZBY7_9PEZI</name>
<dbReference type="Pfam" id="PF14441">
    <property type="entry name" value="OTT_1508_deam"/>
    <property type="match status" value="1"/>
</dbReference>
<protein>
    <submittedName>
        <fullName evidence="1">Uncharacterized protein</fullName>
    </submittedName>
</protein>
<accession>A0AAN6ZBY7</accession>
<proteinExistence type="predicted"/>
<feature type="non-terminal residue" evidence="1">
    <location>
        <position position="436"/>
    </location>
</feature>
<dbReference type="AlphaFoldDB" id="A0AAN6ZBY7"/>
<keyword evidence="2" id="KW-1185">Reference proteome</keyword>
<reference evidence="1" key="2">
    <citation type="submission" date="2023-05" db="EMBL/GenBank/DDBJ databases">
        <authorList>
            <consortium name="Lawrence Berkeley National Laboratory"/>
            <person name="Steindorff A."/>
            <person name="Hensen N."/>
            <person name="Bonometti L."/>
            <person name="Westerberg I."/>
            <person name="Brannstrom I.O."/>
            <person name="Guillou S."/>
            <person name="Cros-Aarteil S."/>
            <person name="Calhoun S."/>
            <person name="Haridas S."/>
            <person name="Kuo A."/>
            <person name="Mondo S."/>
            <person name="Pangilinan J."/>
            <person name="Riley R."/>
            <person name="Labutti K."/>
            <person name="Andreopoulos B."/>
            <person name="Lipzen A."/>
            <person name="Chen C."/>
            <person name="Yanf M."/>
            <person name="Daum C."/>
            <person name="Ng V."/>
            <person name="Clum A."/>
            <person name="Ohm R."/>
            <person name="Martin F."/>
            <person name="Silar P."/>
            <person name="Natvig D."/>
            <person name="Lalanne C."/>
            <person name="Gautier V."/>
            <person name="Ament-Velasquez S.L."/>
            <person name="Kruys A."/>
            <person name="Hutchinson M.I."/>
            <person name="Powell A.J."/>
            <person name="Barry K."/>
            <person name="Miller A.N."/>
            <person name="Grigoriev I.V."/>
            <person name="Debuchy R."/>
            <person name="Gladieux P."/>
            <person name="Thoren M.H."/>
            <person name="Johannesson H."/>
        </authorList>
    </citation>
    <scope>NUCLEOTIDE SEQUENCE</scope>
    <source>
        <strain evidence="1">CBS 123565</strain>
    </source>
</reference>
<sequence>MLLEEQHRLSLSFAENVALLSLLRRAPTAPQANPRTSSADRDQGRVLSFEREASLTNTFAFLSGISDDPAHVVATCVEELPRGHGIRVVVAINKVGPDRGNTVLARIKKGLEEIFSHLSRPNNGMPPNQMSRPFHAHIAAFRGRCRCRCQSRPGINEFEKGAEVLVDRLTVLEACQQTDVILHMKRVLRAAYRLSRTTDLGSIFAELTTSGLEPGTKAGVATRLNKLAQYRESCLYLLRTAKKFALFDNAEVVCVSLDPHLFSRNLTTSPKSCLASCLSRCQTGTRTDLGHKRIQARLKTDDSHFKSTVRKVLTESRVHAEVQIVCYYELQPVSKTPRVICSSKDACYLCNLFIQLHGTFHIPKTHGNLYPRWQLLPISTLNHVLARINKCLETQIREIIGDIMANPGSKLMLSANENESTVFPFSTSLSALASSV</sequence>
<evidence type="ECO:0000313" key="2">
    <source>
        <dbReference type="Proteomes" id="UP001304895"/>
    </source>
</evidence>
<comment type="caution">
    <text evidence="1">The sequence shown here is derived from an EMBL/GenBank/DDBJ whole genome shotgun (WGS) entry which is preliminary data.</text>
</comment>